<dbReference type="AlphaFoldDB" id="A0A8X8LCH8"/>
<sequence>MNEIPYVTEIRPYTPSELARIYGVSKKTMNRWLKPHRAAIQEREGLYYTALQVKIIFEKLGLPSRIEER</sequence>
<evidence type="ECO:0008006" key="3">
    <source>
        <dbReference type="Google" id="ProtNLM"/>
    </source>
</evidence>
<proteinExistence type="predicted"/>
<accession>A0A8X8LCH8</accession>
<evidence type="ECO:0000313" key="1">
    <source>
        <dbReference type="EMBL" id="SDW03898.1"/>
    </source>
</evidence>
<comment type="caution">
    <text evidence="1">The sequence shown here is derived from an EMBL/GenBank/DDBJ whole genome shotgun (WGS) entry which is preliminary data.</text>
</comment>
<dbReference type="EMBL" id="FNNO01000001">
    <property type="protein sequence ID" value="SDW03898.1"/>
    <property type="molecule type" value="Genomic_DNA"/>
</dbReference>
<protein>
    <recommendedName>
        <fullName evidence="3">Helix-turn-helix domain-containing protein</fullName>
    </recommendedName>
</protein>
<keyword evidence="2" id="KW-1185">Reference proteome</keyword>
<dbReference type="Proteomes" id="UP000198711">
    <property type="component" value="Unassembled WGS sequence"/>
</dbReference>
<gene>
    <name evidence="1" type="ORF">SAMN05444410_10186</name>
</gene>
<dbReference type="RefSeq" id="WP_092721282.1">
    <property type="nucleotide sequence ID" value="NZ_FNNO01000001.1"/>
</dbReference>
<evidence type="ECO:0000313" key="2">
    <source>
        <dbReference type="Proteomes" id="UP000198711"/>
    </source>
</evidence>
<reference evidence="1 2" key="1">
    <citation type="submission" date="2016-10" db="EMBL/GenBank/DDBJ databases">
        <authorList>
            <person name="Varghese N."/>
            <person name="Submissions S."/>
        </authorList>
    </citation>
    <scope>NUCLEOTIDE SEQUENCE [LARGE SCALE GENOMIC DNA]</scope>
    <source>
        <strain evidence="1 2">DSM 25353</strain>
    </source>
</reference>
<organism evidence="1 2">
    <name type="scientific">Hydrobacter penzbergensis</name>
    <dbReference type="NCBI Taxonomy" id="1235997"/>
    <lineage>
        <taxon>Bacteria</taxon>
        <taxon>Pseudomonadati</taxon>
        <taxon>Bacteroidota</taxon>
        <taxon>Chitinophagia</taxon>
        <taxon>Chitinophagales</taxon>
        <taxon>Chitinophagaceae</taxon>
        <taxon>Hydrobacter</taxon>
    </lineage>
</organism>
<name>A0A8X8LCH8_9BACT</name>